<gene>
    <name evidence="8" type="ORF">DWQ67_08985</name>
</gene>
<keyword evidence="2" id="KW-0521">NADP</keyword>
<dbReference type="GO" id="GO:0016616">
    <property type="term" value="F:oxidoreductase activity, acting on the CH-OH group of donors, NAD or NADP as acceptor"/>
    <property type="evidence" value="ECO:0007669"/>
    <property type="project" value="UniProtKB-ARBA"/>
</dbReference>
<evidence type="ECO:0000256" key="5">
    <source>
        <dbReference type="PIRSR" id="PIRSR000097-2"/>
    </source>
</evidence>
<evidence type="ECO:0000259" key="7">
    <source>
        <dbReference type="Pfam" id="PF00248"/>
    </source>
</evidence>
<dbReference type="PRINTS" id="PR00069">
    <property type="entry name" value="ALDKETRDTASE"/>
</dbReference>
<feature type="active site" description="Proton donor" evidence="4">
    <location>
        <position position="49"/>
    </location>
</feature>
<keyword evidence="9" id="KW-1185">Reference proteome</keyword>
<dbReference type="PIRSF" id="PIRSF000097">
    <property type="entry name" value="AKR"/>
    <property type="match status" value="1"/>
</dbReference>
<dbReference type="InterPro" id="IPR023210">
    <property type="entry name" value="NADP_OxRdtase_dom"/>
</dbReference>
<accession>A0A496PHY3</accession>
<sequence>MAKTHVSHRGLQLPAIGLGTYKLKGADGAVAISEGMNLGYALLDSAYNYENEGTVGEALRISGLPRNRAIVTSKLPGRYQRREDARITVEESLYRLGLPSVDLYLIHWPNPAQGLYVEAFEALLQARQDGLISHVGVCNFLPEHLETLKEATGEYPEVNQIELHPYFPQTEALAYHRERGIITQAWSPLRRGGDLFEESAVTAPAERLGVSPAEAVLAWHVAVGSLPIPKSSSPQRQLANLRAQDLVLTDAEVAAITALGRADGRMKNQDPAVYEEF</sequence>
<evidence type="ECO:0000256" key="4">
    <source>
        <dbReference type="PIRSR" id="PIRSR000097-1"/>
    </source>
</evidence>
<dbReference type="InterPro" id="IPR036812">
    <property type="entry name" value="NAD(P)_OxRdtase_dom_sf"/>
</dbReference>
<dbReference type="InterPro" id="IPR020471">
    <property type="entry name" value="AKR"/>
</dbReference>
<dbReference type="RefSeq" id="WP_121485276.1">
    <property type="nucleotide sequence ID" value="NZ_QQXL01000005.1"/>
</dbReference>
<feature type="binding site" evidence="5">
    <location>
        <position position="107"/>
    </location>
    <ligand>
        <name>substrate</name>
    </ligand>
</feature>
<dbReference type="Proteomes" id="UP000273119">
    <property type="component" value="Unassembled WGS sequence"/>
</dbReference>
<evidence type="ECO:0000313" key="8">
    <source>
        <dbReference type="EMBL" id="RKW70088.1"/>
    </source>
</evidence>
<evidence type="ECO:0000313" key="9">
    <source>
        <dbReference type="Proteomes" id="UP000273119"/>
    </source>
</evidence>
<feature type="domain" description="NADP-dependent oxidoreductase" evidence="7">
    <location>
        <begin position="16"/>
        <end position="259"/>
    </location>
</feature>
<dbReference type="EMBL" id="QQXL01000005">
    <property type="protein sequence ID" value="RKW70088.1"/>
    <property type="molecule type" value="Genomic_DNA"/>
</dbReference>
<evidence type="ECO:0000256" key="6">
    <source>
        <dbReference type="PIRSR" id="PIRSR000097-3"/>
    </source>
</evidence>
<protein>
    <submittedName>
        <fullName evidence="8">Aldo/keto reductase</fullName>
    </submittedName>
</protein>
<evidence type="ECO:0000256" key="2">
    <source>
        <dbReference type="ARBA" id="ARBA00022857"/>
    </source>
</evidence>
<proteinExistence type="inferred from homology"/>
<comment type="caution">
    <text evidence="8">The sequence shown here is derived from an EMBL/GenBank/DDBJ whole genome shotgun (WGS) entry which is preliminary data.</text>
</comment>
<comment type="similarity">
    <text evidence="1">Belongs to the aldo/keto reductase family.</text>
</comment>
<dbReference type="SUPFAM" id="SSF51430">
    <property type="entry name" value="NAD(P)-linked oxidoreductase"/>
    <property type="match status" value="1"/>
</dbReference>
<reference evidence="8 9" key="1">
    <citation type="submission" date="2018-07" db="EMBL/GenBank/DDBJ databases">
        <title>Arthrobacter sp. nov., isolated from raw cow's milk with high bacterial count.</title>
        <authorList>
            <person name="Hahne J."/>
            <person name="Isele D."/>
            <person name="Lipski A."/>
        </authorList>
    </citation>
    <scope>NUCLEOTIDE SEQUENCE [LARGE SCALE GENOMIC DNA]</scope>
    <source>
        <strain evidence="8 9">JZ R-183</strain>
    </source>
</reference>
<name>A0A496PHY3_9MICC</name>
<dbReference type="PANTHER" id="PTHR43827">
    <property type="entry name" value="2,5-DIKETO-D-GLUCONIC ACID REDUCTASE"/>
    <property type="match status" value="1"/>
</dbReference>
<evidence type="ECO:0000256" key="1">
    <source>
        <dbReference type="ARBA" id="ARBA00007905"/>
    </source>
</evidence>
<organism evidence="8 9">
    <name type="scientific">Galactobacter caseinivorans</name>
    <dbReference type="NCBI Taxonomy" id="2676123"/>
    <lineage>
        <taxon>Bacteria</taxon>
        <taxon>Bacillati</taxon>
        <taxon>Actinomycetota</taxon>
        <taxon>Actinomycetes</taxon>
        <taxon>Micrococcales</taxon>
        <taxon>Micrococcaceae</taxon>
        <taxon>Galactobacter</taxon>
    </lineage>
</organism>
<dbReference type="Gene3D" id="3.20.20.100">
    <property type="entry name" value="NADP-dependent oxidoreductase domain"/>
    <property type="match status" value="1"/>
</dbReference>
<feature type="site" description="Lowers pKa of active site Tyr" evidence="6">
    <location>
        <position position="74"/>
    </location>
</feature>
<keyword evidence="3" id="KW-0560">Oxidoreductase</keyword>
<dbReference type="PANTHER" id="PTHR43827:SF3">
    <property type="entry name" value="NADP-DEPENDENT OXIDOREDUCTASE DOMAIN-CONTAINING PROTEIN"/>
    <property type="match status" value="1"/>
</dbReference>
<dbReference type="AlphaFoldDB" id="A0A496PHY3"/>
<dbReference type="Pfam" id="PF00248">
    <property type="entry name" value="Aldo_ket_red"/>
    <property type="match status" value="1"/>
</dbReference>
<evidence type="ECO:0000256" key="3">
    <source>
        <dbReference type="ARBA" id="ARBA00023002"/>
    </source>
</evidence>